<sequence>MLIDEIRNKIDSDKVIKKGPNFFSILIKETEVKFEQDLTPCLGGAEFQFDEVTINVVVKSDDYEISKITKNINGEYFYSQTPSKPMSLNDAIKAATPDIFSVISVYSQL</sequence>
<organism evidence="1 2">
    <name type="scientific">Yersinia kristensenii</name>
    <dbReference type="NCBI Taxonomy" id="28152"/>
    <lineage>
        <taxon>Bacteria</taxon>
        <taxon>Pseudomonadati</taxon>
        <taxon>Pseudomonadota</taxon>
        <taxon>Gammaproteobacteria</taxon>
        <taxon>Enterobacterales</taxon>
        <taxon>Yersiniaceae</taxon>
        <taxon>Yersinia</taxon>
    </lineage>
</organism>
<protein>
    <submittedName>
        <fullName evidence="1">Uncharacterized protein</fullName>
    </submittedName>
</protein>
<keyword evidence="2" id="KW-1185">Reference proteome</keyword>
<evidence type="ECO:0000313" key="1">
    <source>
        <dbReference type="EMBL" id="OVZ83864.1"/>
    </source>
</evidence>
<dbReference type="RefSeq" id="WP_087794725.1">
    <property type="nucleotide sequence ID" value="NZ_CAWNET010000001.1"/>
</dbReference>
<comment type="caution">
    <text evidence="1">The sequence shown here is derived from an EMBL/GenBank/DDBJ whole genome shotgun (WGS) entry which is preliminary data.</text>
</comment>
<gene>
    <name evidence="1" type="ORF">CBW52_01710</name>
</gene>
<dbReference type="AlphaFoldDB" id="A0AB73P1E5"/>
<proteinExistence type="predicted"/>
<evidence type="ECO:0000313" key="2">
    <source>
        <dbReference type="Proteomes" id="UP000195840"/>
    </source>
</evidence>
<dbReference type="EMBL" id="NHOG01000001">
    <property type="protein sequence ID" value="OVZ83864.1"/>
    <property type="molecule type" value="Genomic_DNA"/>
</dbReference>
<accession>A0AB73P1E5</accession>
<dbReference type="Proteomes" id="UP000195840">
    <property type="component" value="Unassembled WGS sequence"/>
</dbReference>
<reference evidence="1 2" key="1">
    <citation type="submission" date="2017-05" db="EMBL/GenBank/DDBJ databases">
        <title>Whole genome sequencing of Yersinia kristensenii.</title>
        <authorList>
            <person name="Campioni F."/>
        </authorList>
    </citation>
    <scope>NUCLEOTIDE SEQUENCE [LARGE SCALE GENOMIC DNA]</scope>
    <source>
        <strain evidence="1 2">CFSAN060538</strain>
    </source>
</reference>
<name>A0AB73P1E5_YERKR</name>